<evidence type="ECO:0000313" key="2">
    <source>
        <dbReference type="Proteomes" id="UP001199525"/>
    </source>
</evidence>
<accession>A0ABS8I1Z0</accession>
<proteinExistence type="predicted"/>
<dbReference type="Proteomes" id="UP001199525">
    <property type="component" value="Unassembled WGS sequence"/>
</dbReference>
<gene>
    <name evidence="1" type="ORF">LC586_02945</name>
</gene>
<dbReference type="EMBL" id="JAIVFQ010000002">
    <property type="protein sequence ID" value="MCC5598220.1"/>
    <property type="molecule type" value="Genomic_DNA"/>
</dbReference>
<name>A0ABS8I1Z0_9NOSO</name>
<evidence type="ECO:0000313" key="1">
    <source>
        <dbReference type="EMBL" id="MCC5598220.1"/>
    </source>
</evidence>
<protein>
    <submittedName>
        <fullName evidence="1">Uncharacterized protein</fullName>
    </submittedName>
</protein>
<organism evidence="1 2">
    <name type="scientific">Nostoc favosum CHAB5714</name>
    <dbReference type="NCBI Taxonomy" id="2780399"/>
    <lineage>
        <taxon>Bacteria</taxon>
        <taxon>Bacillati</taxon>
        <taxon>Cyanobacteriota</taxon>
        <taxon>Cyanophyceae</taxon>
        <taxon>Nostocales</taxon>
        <taxon>Nostocaceae</taxon>
        <taxon>Nostoc</taxon>
        <taxon>Nostoc favosum</taxon>
    </lineage>
</organism>
<keyword evidence="2" id="KW-1185">Reference proteome</keyword>
<sequence length="61" mass="7124">MLQPTFHHLWKARQKIVKRVFYLPSTDLVLVPNIVPVLKASIFETKNPDEKTLNVIITAYF</sequence>
<reference evidence="1 2" key="1">
    <citation type="journal article" date="2021" name="Microorganisms">
        <title>Genome Evolution of Filamentous Cyanobacterium Nostoc Species: From Facultative Symbiosis to Free Living.</title>
        <authorList>
            <person name="Huo D."/>
            <person name="Li H."/>
            <person name="Cai F."/>
            <person name="Guo X."/>
            <person name="Qiao Z."/>
            <person name="Wang W."/>
            <person name="Yu G."/>
            <person name="Li R."/>
        </authorList>
    </citation>
    <scope>NUCLEOTIDE SEQUENCE [LARGE SCALE GENOMIC DNA]</scope>
    <source>
        <strain evidence="1 2">CHAB 5714</strain>
    </source>
</reference>
<comment type="caution">
    <text evidence="1">The sequence shown here is derived from an EMBL/GenBank/DDBJ whole genome shotgun (WGS) entry which is preliminary data.</text>
</comment>